<feature type="compositionally biased region" description="Acidic residues" evidence="4">
    <location>
        <begin position="61"/>
        <end position="71"/>
    </location>
</feature>
<dbReference type="SUPFAM" id="SSF48371">
    <property type="entry name" value="ARM repeat"/>
    <property type="match status" value="1"/>
</dbReference>
<feature type="repeat" description="Pumilio" evidence="3">
    <location>
        <begin position="331"/>
        <end position="367"/>
    </location>
</feature>
<organism evidence="6 7">
    <name type="scientific">Spizellomyces punctatus (strain DAOM BR117)</name>
    <dbReference type="NCBI Taxonomy" id="645134"/>
    <lineage>
        <taxon>Eukaryota</taxon>
        <taxon>Fungi</taxon>
        <taxon>Fungi incertae sedis</taxon>
        <taxon>Chytridiomycota</taxon>
        <taxon>Chytridiomycota incertae sedis</taxon>
        <taxon>Chytridiomycetes</taxon>
        <taxon>Spizellomycetales</taxon>
        <taxon>Spizellomycetaceae</taxon>
        <taxon>Spizellomyces</taxon>
    </lineage>
</organism>
<feature type="repeat" description="Pumilio" evidence="3">
    <location>
        <begin position="181"/>
        <end position="216"/>
    </location>
</feature>
<dbReference type="STRING" id="645134.A0A0L0HC08"/>
<keyword evidence="1" id="KW-0677">Repeat</keyword>
<dbReference type="SMART" id="SM00025">
    <property type="entry name" value="Pumilio"/>
    <property type="match status" value="4"/>
</dbReference>
<dbReference type="Gene3D" id="1.25.10.10">
    <property type="entry name" value="Leucine-rich Repeat Variant"/>
    <property type="match status" value="2"/>
</dbReference>
<dbReference type="VEuPathDB" id="FungiDB:SPPG_06697"/>
<keyword evidence="2" id="KW-0694">RNA-binding</keyword>
<feature type="domain" description="PUM-HD" evidence="5">
    <location>
        <begin position="117"/>
        <end position="481"/>
    </location>
</feature>
<keyword evidence="7" id="KW-1185">Reference proteome</keyword>
<evidence type="ECO:0000256" key="1">
    <source>
        <dbReference type="ARBA" id="ARBA00022737"/>
    </source>
</evidence>
<dbReference type="Pfam" id="PF08144">
    <property type="entry name" value="CPL"/>
    <property type="match status" value="1"/>
</dbReference>
<gene>
    <name evidence="6" type="ORF">SPPG_06697</name>
</gene>
<feature type="compositionally biased region" description="Basic and acidic residues" evidence="4">
    <location>
        <begin position="7"/>
        <end position="17"/>
    </location>
</feature>
<evidence type="ECO:0000256" key="2">
    <source>
        <dbReference type="ARBA" id="ARBA00022884"/>
    </source>
</evidence>
<dbReference type="Proteomes" id="UP000053201">
    <property type="component" value="Unassembled WGS sequence"/>
</dbReference>
<protein>
    <recommendedName>
        <fullName evidence="5">PUM-HD domain-containing protein</fullName>
    </recommendedName>
</protein>
<dbReference type="PROSITE" id="PS50303">
    <property type="entry name" value="PUM_HD"/>
    <property type="match status" value="1"/>
</dbReference>
<evidence type="ECO:0000256" key="4">
    <source>
        <dbReference type="SAM" id="MobiDB-lite"/>
    </source>
</evidence>
<feature type="region of interest" description="Disordered" evidence="4">
    <location>
        <begin position="1"/>
        <end position="109"/>
    </location>
</feature>
<dbReference type="OrthoDB" id="497380at2759"/>
<proteinExistence type="predicted"/>
<dbReference type="OMA" id="YGPEFSI"/>
<dbReference type="GeneID" id="27689986"/>
<dbReference type="eggNOG" id="KOG2050">
    <property type="taxonomic scope" value="Eukaryota"/>
</dbReference>
<feature type="compositionally biased region" description="Basic and acidic residues" evidence="4">
    <location>
        <begin position="31"/>
        <end position="41"/>
    </location>
</feature>
<dbReference type="GO" id="GO:0003729">
    <property type="term" value="F:mRNA binding"/>
    <property type="evidence" value="ECO:0007669"/>
    <property type="project" value="TreeGrafter"/>
</dbReference>
<dbReference type="GO" id="GO:0006417">
    <property type="term" value="P:regulation of translation"/>
    <property type="evidence" value="ECO:0007669"/>
    <property type="project" value="TreeGrafter"/>
</dbReference>
<dbReference type="InterPro" id="IPR040059">
    <property type="entry name" value="PUM3"/>
</dbReference>
<dbReference type="PROSITE" id="PS50302">
    <property type="entry name" value="PUM"/>
    <property type="match status" value="2"/>
</dbReference>
<dbReference type="InterPro" id="IPR001313">
    <property type="entry name" value="Pumilio_RNA-bd_rpt"/>
</dbReference>
<feature type="compositionally biased region" description="Basic and acidic residues" evidence="4">
    <location>
        <begin position="81"/>
        <end position="107"/>
    </location>
</feature>
<dbReference type="PANTHER" id="PTHR13389:SF0">
    <property type="entry name" value="PUMILIO HOMOLOG 3"/>
    <property type="match status" value="1"/>
</dbReference>
<dbReference type="InParanoid" id="A0A0L0HC08"/>
<evidence type="ECO:0000313" key="6">
    <source>
        <dbReference type="EMBL" id="KNC98303.1"/>
    </source>
</evidence>
<evidence type="ECO:0000259" key="5">
    <source>
        <dbReference type="PROSITE" id="PS50303"/>
    </source>
</evidence>
<dbReference type="Pfam" id="PF00806">
    <property type="entry name" value="PUF"/>
    <property type="match status" value="2"/>
</dbReference>
<dbReference type="GO" id="GO:0005730">
    <property type="term" value="C:nucleolus"/>
    <property type="evidence" value="ECO:0007669"/>
    <property type="project" value="TreeGrafter"/>
</dbReference>
<evidence type="ECO:0000313" key="7">
    <source>
        <dbReference type="Proteomes" id="UP000053201"/>
    </source>
</evidence>
<dbReference type="PANTHER" id="PTHR13389">
    <property type="entry name" value="PUMILIO HOMOLOG 3"/>
    <property type="match status" value="1"/>
</dbReference>
<dbReference type="InterPro" id="IPR012959">
    <property type="entry name" value="CPL_dom"/>
</dbReference>
<dbReference type="AlphaFoldDB" id="A0A0L0HC08"/>
<dbReference type="InterPro" id="IPR033133">
    <property type="entry name" value="PUM-HD"/>
</dbReference>
<dbReference type="RefSeq" id="XP_016606343.1">
    <property type="nucleotide sequence ID" value="XM_016754901.1"/>
</dbReference>
<dbReference type="InterPro" id="IPR011989">
    <property type="entry name" value="ARM-like"/>
</dbReference>
<sequence>MQKRKNRQDTSSKETRKSKPLKQTTVVIPSEPRDDSERSSEGSDQEEWWEDAEGRSQNGDDMIDDEEENDGIPDSPASKRPKLDPEAEEKQRKNRAEQKSLLLERKAQKPNATLIQQAKRIWEKLRQKKLDEGEREKQMEELMALIKGKVPDIIFKHDASRIVQCALKYGNRAQRDAIAAELKGHYAAVSQSSYGRFIISKILNYCSAEYRSHVIKDFHGKIRKLIRHREAAVVLEEAYSQFANSQQRSSLLEEFYGPEFALFKNGGGRNIETLIAENPHKRAGIVKHLREVLNSVLEKGFTNISHLSIVHRAILEYLTYAEEKNIADMVELLKDHLVSILHTREGARVAQRCILYAGPKDRKHIVKTFKGYIGKVAREQYGHTVLFTIFDAVDDTVLIEKAIIGELVTDGLGPGEAFGDLLRDRVGSKVALYLLCGRNRKLQPAFVIDELEALDPIRARTSKKDDKVRREQLLKAFSPPLIQTVEQRCAELIRDGDGSIVLMETVIRAEGDKQSLIEAIASLAEGRDGASGLVDTESGPVNVIKKMKADAVLAKQQEEGIDLSQHVLIHRKATSVLKNLVAPRKKVPNGEDEYKGSLVFATALAKRVAPNVAYWLRHCAEDPKRTSGTAFVFVALVESGGTEAQRLVIDAVHSEAGLIEELEQKVQANLAKVSSSQEDEDVAGRRKRKTGKPSTEGQGGSKTGMEILLLKLREMES</sequence>
<reference evidence="6 7" key="1">
    <citation type="submission" date="2009-08" db="EMBL/GenBank/DDBJ databases">
        <title>The Genome Sequence of Spizellomyces punctatus strain DAOM BR117.</title>
        <authorList>
            <consortium name="The Broad Institute Genome Sequencing Platform"/>
            <person name="Russ C."/>
            <person name="Cuomo C."/>
            <person name="Shea T."/>
            <person name="Young S.K."/>
            <person name="Zeng Q."/>
            <person name="Koehrsen M."/>
            <person name="Haas B."/>
            <person name="Borodovsky M."/>
            <person name="Guigo R."/>
            <person name="Alvarado L."/>
            <person name="Berlin A."/>
            <person name="Bochicchio J."/>
            <person name="Borenstein D."/>
            <person name="Chapman S."/>
            <person name="Chen Z."/>
            <person name="Engels R."/>
            <person name="Freedman E."/>
            <person name="Gellesch M."/>
            <person name="Goldberg J."/>
            <person name="Griggs A."/>
            <person name="Gujja S."/>
            <person name="Heiman D."/>
            <person name="Hepburn T."/>
            <person name="Howarth C."/>
            <person name="Jen D."/>
            <person name="Larson L."/>
            <person name="Lewis B."/>
            <person name="Mehta T."/>
            <person name="Park D."/>
            <person name="Pearson M."/>
            <person name="Roberts A."/>
            <person name="Saif S."/>
            <person name="Shenoy N."/>
            <person name="Sisk P."/>
            <person name="Stolte C."/>
            <person name="Sykes S."/>
            <person name="Thomson T."/>
            <person name="Walk T."/>
            <person name="White J."/>
            <person name="Yandava C."/>
            <person name="Burger G."/>
            <person name="Gray M.W."/>
            <person name="Holland P.W.H."/>
            <person name="King N."/>
            <person name="Lang F.B.F."/>
            <person name="Roger A.J."/>
            <person name="Ruiz-Trillo I."/>
            <person name="Lander E."/>
            <person name="Nusbaum C."/>
        </authorList>
    </citation>
    <scope>NUCLEOTIDE SEQUENCE [LARGE SCALE GENOMIC DNA]</scope>
    <source>
        <strain evidence="6 7">DAOM BR117</strain>
    </source>
</reference>
<name>A0A0L0HC08_SPIPD</name>
<accession>A0A0L0HC08</accession>
<dbReference type="FunCoup" id="A0A0L0HC08">
    <property type="interactions" value="534"/>
</dbReference>
<feature type="region of interest" description="Disordered" evidence="4">
    <location>
        <begin position="670"/>
        <end position="705"/>
    </location>
</feature>
<evidence type="ECO:0000256" key="3">
    <source>
        <dbReference type="PROSITE-ProRule" id="PRU00317"/>
    </source>
</evidence>
<dbReference type="InterPro" id="IPR016024">
    <property type="entry name" value="ARM-type_fold"/>
</dbReference>
<dbReference type="EMBL" id="KQ257461">
    <property type="protein sequence ID" value="KNC98303.1"/>
    <property type="molecule type" value="Genomic_DNA"/>
</dbReference>